<accession>A0A8I1EH69</accession>
<dbReference type="Proteomes" id="UP000637061">
    <property type="component" value="Unassembled WGS sequence"/>
</dbReference>
<feature type="transmembrane region" description="Helical" evidence="1">
    <location>
        <begin position="18"/>
        <end position="39"/>
    </location>
</feature>
<comment type="caution">
    <text evidence="2">The sequence shown here is derived from an EMBL/GenBank/DDBJ whole genome shotgun (WGS) entry which is preliminary data.</text>
</comment>
<feature type="transmembrane region" description="Helical" evidence="1">
    <location>
        <begin position="59"/>
        <end position="77"/>
    </location>
</feature>
<evidence type="ECO:0000256" key="1">
    <source>
        <dbReference type="SAM" id="Phobius"/>
    </source>
</evidence>
<dbReference type="AlphaFoldDB" id="A0A8I1EH69"/>
<feature type="transmembrane region" description="Helical" evidence="1">
    <location>
        <begin position="84"/>
        <end position="104"/>
    </location>
</feature>
<dbReference type="RefSeq" id="WP_198747557.1">
    <property type="nucleotide sequence ID" value="NZ_JAEHTE010000015.1"/>
</dbReference>
<keyword evidence="1" id="KW-1133">Transmembrane helix</keyword>
<keyword evidence="1" id="KW-0812">Transmembrane</keyword>
<sequence length="176" mass="19281">MLGFTPDMFRLNSQKAQWALIPIIALMLIGTCAHPMIWMEGENVARFEGWPVMQRYAEIAQYMLAAGMLVMSAAIPLRRRSMILAEWVATVAFVIALSSQLVWLNGLPVTYLASNVATNLPAFDVVFASRLVYICDLVIGATAVWLIAALASIFGVYTIAYFEKISPSAAGVSEKS</sequence>
<dbReference type="EMBL" id="JAEHTE010000015">
    <property type="protein sequence ID" value="MBI6885154.1"/>
    <property type="molecule type" value="Genomic_DNA"/>
</dbReference>
<evidence type="ECO:0000313" key="3">
    <source>
        <dbReference type="Proteomes" id="UP000637061"/>
    </source>
</evidence>
<proteinExistence type="predicted"/>
<organism evidence="2 3">
    <name type="scientific">Pseudomonas putida</name>
    <name type="common">Arthrobacter siderocapsulatus</name>
    <dbReference type="NCBI Taxonomy" id="303"/>
    <lineage>
        <taxon>Bacteria</taxon>
        <taxon>Pseudomonadati</taxon>
        <taxon>Pseudomonadota</taxon>
        <taxon>Gammaproteobacteria</taxon>
        <taxon>Pseudomonadales</taxon>
        <taxon>Pseudomonadaceae</taxon>
        <taxon>Pseudomonas</taxon>
    </lineage>
</organism>
<gene>
    <name evidence="2" type="ORF">JEU22_14660</name>
</gene>
<feature type="transmembrane region" description="Helical" evidence="1">
    <location>
        <begin position="131"/>
        <end position="157"/>
    </location>
</feature>
<reference evidence="2" key="1">
    <citation type="submission" date="2020-12" db="EMBL/GenBank/DDBJ databases">
        <title>Enhanced detection system for hospital associated transmission using whole genome sequencing surveillance.</title>
        <authorList>
            <person name="Harrison L.H."/>
            <person name="Van Tyne D."/>
            <person name="Marsh J.W."/>
            <person name="Griffith M.P."/>
            <person name="Snyder D.J."/>
            <person name="Cooper V.S."/>
            <person name="Mustapha M."/>
        </authorList>
    </citation>
    <scope>NUCLEOTIDE SEQUENCE</scope>
    <source>
        <strain evidence="2">PSB00042</strain>
    </source>
</reference>
<evidence type="ECO:0000313" key="2">
    <source>
        <dbReference type="EMBL" id="MBI6885154.1"/>
    </source>
</evidence>
<name>A0A8I1EH69_PSEPU</name>
<keyword evidence="1" id="KW-0472">Membrane</keyword>
<protein>
    <submittedName>
        <fullName evidence="2">Uncharacterized protein</fullName>
    </submittedName>
</protein>